<reference evidence="1" key="1">
    <citation type="submission" date="2023-07" db="EMBL/GenBank/DDBJ databases">
        <title>Black Yeasts Isolated from many extreme environments.</title>
        <authorList>
            <person name="Coleine C."/>
            <person name="Stajich J.E."/>
            <person name="Selbmann L."/>
        </authorList>
    </citation>
    <scope>NUCLEOTIDE SEQUENCE</scope>
    <source>
        <strain evidence="1">CCFEE 5714</strain>
    </source>
</reference>
<organism evidence="1 2">
    <name type="scientific">Vermiconidia calcicola</name>
    <dbReference type="NCBI Taxonomy" id="1690605"/>
    <lineage>
        <taxon>Eukaryota</taxon>
        <taxon>Fungi</taxon>
        <taxon>Dikarya</taxon>
        <taxon>Ascomycota</taxon>
        <taxon>Pezizomycotina</taxon>
        <taxon>Dothideomycetes</taxon>
        <taxon>Dothideomycetidae</taxon>
        <taxon>Mycosphaerellales</taxon>
        <taxon>Extremaceae</taxon>
        <taxon>Vermiconidia</taxon>
    </lineage>
</organism>
<dbReference type="EMBL" id="JAUTXU010000003">
    <property type="protein sequence ID" value="KAK3725208.1"/>
    <property type="molecule type" value="Genomic_DNA"/>
</dbReference>
<comment type="caution">
    <text evidence="1">The sequence shown here is derived from an EMBL/GenBank/DDBJ whole genome shotgun (WGS) entry which is preliminary data.</text>
</comment>
<gene>
    <name evidence="1" type="ORF">LTR37_000719</name>
</gene>
<protein>
    <submittedName>
        <fullName evidence="1">Uncharacterized protein</fullName>
    </submittedName>
</protein>
<keyword evidence="2" id="KW-1185">Reference proteome</keyword>
<evidence type="ECO:0000313" key="1">
    <source>
        <dbReference type="EMBL" id="KAK3725208.1"/>
    </source>
</evidence>
<sequence>MASSPASSDLSDPPSVDSDAEGETLSTAVPSSRPSVDIPERDHLPLPPSKRRKTNGPSTLERPTSAQPPDEAVDTLSLSSDSFSSAPGSPTHDEYTLREEAQTQCLWRDCDFGNATNNDELVRHVQGTHCATGGPKRTKYVCEWGECQRKASNHPSGYALKAHMRSHTKEKPYYCALPECDKAFTRSDALAKHMRTVHEPEPARPNANTNDPTPPTSKKAPPPSSSIKLKLTPNGNTTSQAPTHDESGTPLPNPPHPNDNIAYIPAHHPITGQPGFMITYPPDIHFTAWESSIAADQLMRLLRRQLHWAVCEQDALRLECAMLDNSRREEWRMKEVLLEGGMESEWFRGLREGLVGDVDERVRGVMEGDVEGARGLRWTGGTPEWRREGDEVMQEDMAAEHAAYAHSSRQISGQQTPMAQQQRSPSPPPTGHSGGGGFDGDQDPYDNYLAGRMAEYEERQRLRSVQNTPQKAQQQSAAEADAVGALMGLSGK</sequence>
<name>A0ACC3NYF8_9PEZI</name>
<dbReference type="Proteomes" id="UP001281147">
    <property type="component" value="Unassembled WGS sequence"/>
</dbReference>
<proteinExistence type="predicted"/>
<accession>A0ACC3NYF8</accession>
<evidence type="ECO:0000313" key="2">
    <source>
        <dbReference type="Proteomes" id="UP001281147"/>
    </source>
</evidence>